<evidence type="ECO:0000313" key="2">
    <source>
        <dbReference type="EMBL" id="MFC7598729.1"/>
    </source>
</evidence>
<organism evidence="2 3">
    <name type="scientific">Streptosporangium amethystogenes subsp. fukuiense</name>
    <dbReference type="NCBI Taxonomy" id="698418"/>
    <lineage>
        <taxon>Bacteria</taxon>
        <taxon>Bacillati</taxon>
        <taxon>Actinomycetota</taxon>
        <taxon>Actinomycetes</taxon>
        <taxon>Streptosporangiales</taxon>
        <taxon>Streptosporangiaceae</taxon>
        <taxon>Streptosporangium</taxon>
    </lineage>
</organism>
<accession>A0ABW2SRT8</accession>
<name>A0ABW2SRT8_9ACTN</name>
<dbReference type="RefSeq" id="WP_343974601.1">
    <property type="nucleotide sequence ID" value="NZ_BAAAGK010000125.1"/>
</dbReference>
<feature type="transmembrane region" description="Helical" evidence="1">
    <location>
        <begin position="20"/>
        <end position="37"/>
    </location>
</feature>
<evidence type="ECO:0000313" key="3">
    <source>
        <dbReference type="Proteomes" id="UP001596514"/>
    </source>
</evidence>
<keyword evidence="1" id="KW-0812">Transmembrane</keyword>
<keyword evidence="1" id="KW-1133">Transmembrane helix</keyword>
<feature type="transmembrane region" description="Helical" evidence="1">
    <location>
        <begin position="43"/>
        <end position="64"/>
    </location>
</feature>
<dbReference type="Proteomes" id="UP001596514">
    <property type="component" value="Unassembled WGS sequence"/>
</dbReference>
<comment type="caution">
    <text evidence="2">The sequence shown here is derived from an EMBL/GenBank/DDBJ whole genome shotgun (WGS) entry which is preliminary data.</text>
</comment>
<gene>
    <name evidence="2" type="ORF">ACFQVD_01265</name>
</gene>
<protein>
    <submittedName>
        <fullName evidence="2">Uncharacterized protein</fullName>
    </submittedName>
</protein>
<keyword evidence="1" id="KW-0472">Membrane</keyword>
<reference evidence="3" key="1">
    <citation type="journal article" date="2019" name="Int. J. Syst. Evol. Microbiol.">
        <title>The Global Catalogue of Microorganisms (GCM) 10K type strain sequencing project: providing services to taxonomists for standard genome sequencing and annotation.</title>
        <authorList>
            <consortium name="The Broad Institute Genomics Platform"/>
            <consortium name="The Broad Institute Genome Sequencing Center for Infectious Disease"/>
            <person name="Wu L."/>
            <person name="Ma J."/>
        </authorList>
    </citation>
    <scope>NUCLEOTIDE SEQUENCE [LARGE SCALE GENOMIC DNA]</scope>
    <source>
        <strain evidence="3">JCM 10083</strain>
    </source>
</reference>
<evidence type="ECO:0000256" key="1">
    <source>
        <dbReference type="SAM" id="Phobius"/>
    </source>
</evidence>
<sequence>MTDPHRILDTSKTARPAGMLRPVLWLLLVVSAALNMVTSSIDVNVFVGIGFGLLTLACAAALIVHHYRYRR</sequence>
<keyword evidence="3" id="KW-1185">Reference proteome</keyword>
<proteinExistence type="predicted"/>
<dbReference type="EMBL" id="JBHTEE010000001">
    <property type="protein sequence ID" value="MFC7598729.1"/>
    <property type="molecule type" value="Genomic_DNA"/>
</dbReference>